<dbReference type="InterPro" id="IPR027417">
    <property type="entry name" value="P-loop_NTPase"/>
</dbReference>
<reference evidence="4 5" key="1">
    <citation type="submission" date="2020-02" db="EMBL/GenBank/DDBJ databases">
        <title>Complete genome sequence of the novel Campylobacter species Candidatus Campylobacter infans.</title>
        <authorList>
            <person name="Duim B."/>
            <person name="Zomer A."/>
            <person name="van der Graaf L."/>
            <person name="Wagenaar J."/>
        </authorList>
    </citation>
    <scope>NUCLEOTIDE SEQUENCE [LARGE SCALE GENOMIC DNA]</scope>
    <source>
        <strain evidence="4 5">19S00001</strain>
    </source>
</reference>
<dbReference type="InterPro" id="IPR003593">
    <property type="entry name" value="AAA+_ATPase"/>
</dbReference>
<dbReference type="Proteomes" id="UP000509414">
    <property type="component" value="Chromosome"/>
</dbReference>
<dbReference type="Gene3D" id="3.40.50.300">
    <property type="entry name" value="P-loop containing nucleotide triphosphate hydrolases"/>
    <property type="match status" value="1"/>
</dbReference>
<keyword evidence="1" id="KW-0547">Nucleotide-binding</keyword>
<proteinExistence type="predicted"/>
<dbReference type="Pfam" id="PF00005">
    <property type="entry name" value="ABC_tran"/>
    <property type="match status" value="1"/>
</dbReference>
<dbReference type="PROSITE" id="PS00211">
    <property type="entry name" value="ABC_TRANSPORTER_1"/>
    <property type="match status" value="1"/>
</dbReference>
<evidence type="ECO:0000313" key="4">
    <source>
        <dbReference type="EMBL" id="QLI05941.1"/>
    </source>
</evidence>
<dbReference type="RefSeq" id="WP_179975061.1">
    <property type="nucleotide sequence ID" value="NZ_CP049075.1"/>
</dbReference>
<dbReference type="PROSITE" id="PS50893">
    <property type="entry name" value="ABC_TRANSPORTER_2"/>
    <property type="match status" value="1"/>
</dbReference>
<gene>
    <name evidence="4" type="ORF">CINF_1461</name>
</gene>
<evidence type="ECO:0000256" key="2">
    <source>
        <dbReference type="ARBA" id="ARBA00022840"/>
    </source>
</evidence>
<dbReference type="AlphaFoldDB" id="A0A7H9CJY2"/>
<dbReference type="InterPro" id="IPR017871">
    <property type="entry name" value="ABC_transporter-like_CS"/>
</dbReference>
<evidence type="ECO:0000256" key="1">
    <source>
        <dbReference type="ARBA" id="ARBA00022741"/>
    </source>
</evidence>
<sequence>MLRLENLSIYRNELCVANAINSEFEAGKIYAILGPNGAGKTSLISAMFGDLAFKGSIAHKQMELSLKNHFAWKKRIAYMPQDSSVDASLSALEVVLLGLIDQLGMYVSDTQISQALSLMEELGILHLASRDILNLSGGQRQMVLFASVLIKAPEILLLDEPVSALDMHHQCVLLECVRSYTRKEKLITVIILHDLSLASQFADELVVLSDAKIWAQGEAKGVLTKDLIENLYKIKADIFYDESNKPVIVAKSALKTNILTKEEK</sequence>
<dbReference type="PANTHER" id="PTHR42794:SF2">
    <property type="entry name" value="ABC TRANSPORTER ATP-BINDING PROTEIN"/>
    <property type="match status" value="1"/>
</dbReference>
<protein>
    <submittedName>
        <fullName evidence="4">Iron ABC transporter, ATP-binding protein</fullName>
    </submittedName>
</protein>
<evidence type="ECO:0000259" key="3">
    <source>
        <dbReference type="PROSITE" id="PS50893"/>
    </source>
</evidence>
<dbReference type="SMART" id="SM00382">
    <property type="entry name" value="AAA"/>
    <property type="match status" value="1"/>
</dbReference>
<dbReference type="CDD" id="cd03214">
    <property type="entry name" value="ABC_Iron-Siderophores_B12_Hemin"/>
    <property type="match status" value="1"/>
</dbReference>
<keyword evidence="5" id="KW-1185">Reference proteome</keyword>
<organism evidence="4 5">
    <name type="scientific">Candidatus Campylobacter infans</name>
    <dbReference type="NCBI Taxonomy" id="2561898"/>
    <lineage>
        <taxon>Bacteria</taxon>
        <taxon>Pseudomonadati</taxon>
        <taxon>Campylobacterota</taxon>
        <taxon>Epsilonproteobacteria</taxon>
        <taxon>Campylobacterales</taxon>
        <taxon>Campylobacteraceae</taxon>
        <taxon>Campylobacter</taxon>
    </lineage>
</organism>
<feature type="domain" description="ABC transporter" evidence="3">
    <location>
        <begin position="2"/>
        <end position="235"/>
    </location>
</feature>
<dbReference type="EMBL" id="CP049075">
    <property type="protein sequence ID" value="QLI05941.1"/>
    <property type="molecule type" value="Genomic_DNA"/>
</dbReference>
<dbReference type="PANTHER" id="PTHR42794">
    <property type="entry name" value="HEMIN IMPORT ATP-BINDING PROTEIN HMUV"/>
    <property type="match status" value="1"/>
</dbReference>
<keyword evidence="2 4" id="KW-0067">ATP-binding</keyword>
<dbReference type="SUPFAM" id="SSF52540">
    <property type="entry name" value="P-loop containing nucleoside triphosphate hydrolases"/>
    <property type="match status" value="1"/>
</dbReference>
<evidence type="ECO:0000313" key="5">
    <source>
        <dbReference type="Proteomes" id="UP000509414"/>
    </source>
</evidence>
<dbReference type="GO" id="GO:0016887">
    <property type="term" value="F:ATP hydrolysis activity"/>
    <property type="evidence" value="ECO:0007669"/>
    <property type="project" value="InterPro"/>
</dbReference>
<name>A0A7H9CJY2_9BACT</name>
<dbReference type="KEGG" id="cinf:CINF_1461"/>
<dbReference type="GO" id="GO:0005524">
    <property type="term" value="F:ATP binding"/>
    <property type="evidence" value="ECO:0007669"/>
    <property type="project" value="UniProtKB-KW"/>
</dbReference>
<accession>A0A7H9CJY2</accession>
<dbReference type="InterPro" id="IPR003439">
    <property type="entry name" value="ABC_transporter-like_ATP-bd"/>
</dbReference>